<evidence type="ECO:0000313" key="3">
    <source>
        <dbReference type="Proteomes" id="UP000095546"/>
    </source>
</evidence>
<dbReference type="EMBL" id="CYYU01000025">
    <property type="protein sequence ID" value="CUO08060.1"/>
    <property type="molecule type" value="Genomic_DNA"/>
</dbReference>
<gene>
    <name evidence="2" type="ORF">ERS852385_02085</name>
</gene>
<keyword evidence="3" id="KW-1185">Reference proteome</keyword>
<feature type="coiled-coil region" evidence="1">
    <location>
        <begin position="1"/>
        <end position="31"/>
    </location>
</feature>
<evidence type="ECO:0000256" key="1">
    <source>
        <dbReference type="SAM" id="Coils"/>
    </source>
</evidence>
<evidence type="ECO:0000313" key="2">
    <source>
        <dbReference type="EMBL" id="CUO08060.1"/>
    </source>
</evidence>
<accession>A0A174C847</accession>
<dbReference type="RefSeq" id="WP_055162859.1">
    <property type="nucleotide sequence ID" value="NZ_CABIWZ010000025.1"/>
</dbReference>
<keyword evidence="1" id="KW-0175">Coiled coil</keyword>
<dbReference type="Proteomes" id="UP000095546">
    <property type="component" value="Unassembled WGS sequence"/>
</dbReference>
<dbReference type="AlphaFoldDB" id="A0A174C847"/>
<sequence length="102" mass="12496">MDRMQKRLDAMEKLRREIDDREEELLTAKRRWKNSSETLHQLTEEKQRKVYRLSQFEEIMKKTGLIDGYDPDELYLVLLTNRKHILKNKQQSTKRSLAEWVF</sequence>
<proteinExistence type="predicted"/>
<name>A0A174C847_9FIRM</name>
<reference evidence="2 3" key="1">
    <citation type="submission" date="2015-09" db="EMBL/GenBank/DDBJ databases">
        <authorList>
            <consortium name="Pathogen Informatics"/>
        </authorList>
    </citation>
    <scope>NUCLEOTIDE SEQUENCE [LARGE SCALE GENOMIC DNA]</scope>
    <source>
        <strain evidence="2 3">2789STDY5608828</strain>
    </source>
</reference>
<organism evidence="2 3">
    <name type="scientific">Mitsuokella jalaludinii</name>
    <dbReference type="NCBI Taxonomy" id="187979"/>
    <lineage>
        <taxon>Bacteria</taxon>
        <taxon>Bacillati</taxon>
        <taxon>Bacillota</taxon>
        <taxon>Negativicutes</taxon>
        <taxon>Selenomonadales</taxon>
        <taxon>Selenomonadaceae</taxon>
        <taxon>Mitsuokella</taxon>
    </lineage>
</organism>
<protein>
    <submittedName>
        <fullName evidence="2">Uncharacterized protein</fullName>
    </submittedName>
</protein>